<organism evidence="1 2">
    <name type="scientific">Trichinella pseudospiralis</name>
    <name type="common">Parasitic roundworm</name>
    <dbReference type="NCBI Taxonomy" id="6337"/>
    <lineage>
        <taxon>Eukaryota</taxon>
        <taxon>Metazoa</taxon>
        <taxon>Ecdysozoa</taxon>
        <taxon>Nematoda</taxon>
        <taxon>Enoplea</taxon>
        <taxon>Dorylaimia</taxon>
        <taxon>Trichinellida</taxon>
        <taxon>Trichinellidae</taxon>
        <taxon>Trichinella</taxon>
    </lineage>
</organism>
<reference evidence="1 2" key="1">
    <citation type="submission" date="2015-01" db="EMBL/GenBank/DDBJ databases">
        <title>Evolution of Trichinella species and genotypes.</title>
        <authorList>
            <person name="Korhonen P.K."/>
            <person name="Edoardo P."/>
            <person name="Giuseppe L.R."/>
            <person name="Gasser R.B."/>
        </authorList>
    </citation>
    <scope>NUCLEOTIDE SEQUENCE [LARGE SCALE GENOMIC DNA]</scope>
    <source>
        <strain evidence="1">ISS470</strain>
    </source>
</reference>
<comment type="caution">
    <text evidence="1">The sequence shown here is derived from an EMBL/GenBank/DDBJ whole genome shotgun (WGS) entry which is preliminary data.</text>
</comment>
<keyword evidence="2" id="KW-1185">Reference proteome</keyword>
<gene>
    <name evidence="1" type="ORF">T4D_409</name>
</gene>
<name>A0A0V1D3D0_TRIPS</name>
<dbReference type="Proteomes" id="UP000054995">
    <property type="component" value="Unassembled WGS sequence"/>
</dbReference>
<protein>
    <submittedName>
        <fullName evidence="1">Uncharacterized protein</fullName>
    </submittedName>
</protein>
<dbReference type="EMBL" id="JYDT01004722">
    <property type="protein sequence ID" value="KRY55940.1"/>
    <property type="molecule type" value="Genomic_DNA"/>
</dbReference>
<evidence type="ECO:0000313" key="1">
    <source>
        <dbReference type="EMBL" id="KRY55940.1"/>
    </source>
</evidence>
<evidence type="ECO:0000313" key="2">
    <source>
        <dbReference type="Proteomes" id="UP000054995"/>
    </source>
</evidence>
<accession>A0A0V1D3D0</accession>
<sequence>MLITAAPVYQLRLSIISTLTLPENWVSKNYSLCFEH</sequence>
<proteinExistence type="predicted"/>